<keyword evidence="2" id="KW-0812">Transmembrane</keyword>
<comment type="caution">
    <text evidence="4">The sequence shown here is derived from an EMBL/GenBank/DDBJ whole genome shotgun (WGS) entry which is preliminary data.</text>
</comment>
<feature type="region of interest" description="Disordered" evidence="1">
    <location>
        <begin position="208"/>
        <end position="270"/>
    </location>
</feature>
<sequence length="270" mass="27940">MRALFVTMLLLVAGTAHALPGVEDVQSAVRRGDYPGAESMMRQVIAAKPENAKAHYVLAEILAHEGRSDDAAHQAATARQLDPAIHFTQPERFRQFESELAAATRQARPIRMEQGGGTRSGSSGFWILALLAIGALFFLFRRGRPSIATGYGNAGVPPAGTPSPMPGMPPGWTPGAPMQGSGVGSSVAAGLGGLAAGMLAEHMIEGMTHHHPQDPASGIFPSAGADAAADDELRRRPIDFGNDSGWGSDSDSSASSSGGGIDTGGSDDWT</sequence>
<reference evidence="5" key="1">
    <citation type="journal article" date="2019" name="Int. J. Syst. Evol. Microbiol.">
        <title>The Global Catalogue of Microorganisms (GCM) 10K type strain sequencing project: providing services to taxonomists for standard genome sequencing and annotation.</title>
        <authorList>
            <consortium name="The Broad Institute Genomics Platform"/>
            <consortium name="The Broad Institute Genome Sequencing Center for Infectious Disease"/>
            <person name="Wu L."/>
            <person name="Ma J."/>
        </authorList>
    </citation>
    <scope>NUCLEOTIDE SEQUENCE [LARGE SCALE GENOMIC DNA]</scope>
    <source>
        <strain evidence="5">JCM 15421</strain>
    </source>
</reference>
<gene>
    <name evidence="4" type="ORF">GCM10009105_34920</name>
</gene>
<protein>
    <recommendedName>
        <fullName evidence="6">Tetratricopeptide repeat protein</fullName>
    </recommendedName>
</protein>
<feature type="signal peptide" evidence="3">
    <location>
        <begin position="1"/>
        <end position="18"/>
    </location>
</feature>
<keyword evidence="5" id="KW-1185">Reference proteome</keyword>
<feature type="transmembrane region" description="Helical" evidence="2">
    <location>
        <begin position="123"/>
        <end position="140"/>
    </location>
</feature>
<keyword evidence="2" id="KW-1133">Transmembrane helix</keyword>
<dbReference type="RefSeq" id="WP_343793568.1">
    <property type="nucleotide sequence ID" value="NZ_BAAAEU010000025.1"/>
</dbReference>
<accession>A0ABP3U6M5</accession>
<name>A0ABP3U6M5_9GAMM</name>
<feature type="compositionally biased region" description="Low complexity" evidence="1">
    <location>
        <begin position="239"/>
        <end position="256"/>
    </location>
</feature>
<organism evidence="4 5">
    <name type="scientific">Dokdonella soli</name>
    <dbReference type="NCBI Taxonomy" id="529810"/>
    <lineage>
        <taxon>Bacteria</taxon>
        <taxon>Pseudomonadati</taxon>
        <taxon>Pseudomonadota</taxon>
        <taxon>Gammaproteobacteria</taxon>
        <taxon>Lysobacterales</taxon>
        <taxon>Rhodanobacteraceae</taxon>
        <taxon>Dokdonella</taxon>
    </lineage>
</organism>
<keyword evidence="2" id="KW-0472">Membrane</keyword>
<dbReference type="InterPro" id="IPR011990">
    <property type="entry name" value="TPR-like_helical_dom_sf"/>
</dbReference>
<proteinExistence type="predicted"/>
<dbReference type="SUPFAM" id="SSF48452">
    <property type="entry name" value="TPR-like"/>
    <property type="match status" value="1"/>
</dbReference>
<dbReference type="EMBL" id="BAAAEU010000025">
    <property type="protein sequence ID" value="GAA0723158.1"/>
    <property type="molecule type" value="Genomic_DNA"/>
</dbReference>
<evidence type="ECO:0000313" key="4">
    <source>
        <dbReference type="EMBL" id="GAA0723158.1"/>
    </source>
</evidence>
<evidence type="ECO:0000256" key="2">
    <source>
        <dbReference type="SAM" id="Phobius"/>
    </source>
</evidence>
<evidence type="ECO:0000313" key="5">
    <source>
        <dbReference type="Proteomes" id="UP001501523"/>
    </source>
</evidence>
<dbReference type="Proteomes" id="UP001501523">
    <property type="component" value="Unassembled WGS sequence"/>
</dbReference>
<evidence type="ECO:0000256" key="1">
    <source>
        <dbReference type="SAM" id="MobiDB-lite"/>
    </source>
</evidence>
<evidence type="ECO:0008006" key="6">
    <source>
        <dbReference type="Google" id="ProtNLM"/>
    </source>
</evidence>
<feature type="chain" id="PRO_5047397144" description="Tetratricopeptide repeat protein" evidence="3">
    <location>
        <begin position="19"/>
        <end position="270"/>
    </location>
</feature>
<keyword evidence="3" id="KW-0732">Signal</keyword>
<dbReference type="Pfam" id="PF13432">
    <property type="entry name" value="TPR_16"/>
    <property type="match status" value="1"/>
</dbReference>
<evidence type="ECO:0000256" key="3">
    <source>
        <dbReference type="SAM" id="SignalP"/>
    </source>
</evidence>
<dbReference type="Gene3D" id="1.25.40.10">
    <property type="entry name" value="Tetratricopeptide repeat domain"/>
    <property type="match status" value="1"/>
</dbReference>